<comment type="caution">
    <text evidence="1">The sequence shown here is derived from an EMBL/GenBank/DDBJ whole genome shotgun (WGS) entry which is preliminary data.</text>
</comment>
<accession>A0ACC2VNA5</accession>
<gene>
    <name evidence="1" type="ORF">QFC19_005530</name>
</gene>
<sequence length="326" mass="35919">MADDGYMKALELQRRNFEAQFGSLELLGYEDKSKSTETNHTDSNDDSDEFGGFSDNTSTTASESSEDESDNATNLKFVHGKPGAKKSNKNSLVTVVKLSETMPAPPVSKAEVRMARSGRAPTMKEIAEKDKQKPGTKQISSKEDQENLDNDLKLQRLLSESHILSNLMAHSGADLTLQTIDFEDPTGKARRRAIDSRIRQLASTNSATGGLPKTLEKMPMSMRKGMIRKRDSRISKYEEEAKNAGIVLSKVKKGHVRDLVSSKGSTLVSDRLGTGTKTKNTKRDKGLKISSIGRSTRNGLIISQEEIDRIGGKGKFGKKMGKKHRR</sequence>
<evidence type="ECO:0000313" key="1">
    <source>
        <dbReference type="EMBL" id="KAJ9100392.1"/>
    </source>
</evidence>
<reference evidence="1" key="1">
    <citation type="submission" date="2023-04" db="EMBL/GenBank/DDBJ databases">
        <title>Draft Genome sequencing of Naganishia species isolated from polar environments using Oxford Nanopore Technology.</title>
        <authorList>
            <person name="Leo P."/>
            <person name="Venkateswaran K."/>
        </authorList>
    </citation>
    <scope>NUCLEOTIDE SEQUENCE</scope>
    <source>
        <strain evidence="1">MNA-CCFEE 5261</strain>
    </source>
</reference>
<protein>
    <submittedName>
        <fullName evidence="1">Uncharacterized protein</fullName>
    </submittedName>
</protein>
<organism evidence="1 2">
    <name type="scientific">Naganishia cerealis</name>
    <dbReference type="NCBI Taxonomy" id="610337"/>
    <lineage>
        <taxon>Eukaryota</taxon>
        <taxon>Fungi</taxon>
        <taxon>Dikarya</taxon>
        <taxon>Basidiomycota</taxon>
        <taxon>Agaricomycotina</taxon>
        <taxon>Tremellomycetes</taxon>
        <taxon>Filobasidiales</taxon>
        <taxon>Filobasidiaceae</taxon>
        <taxon>Naganishia</taxon>
    </lineage>
</organism>
<name>A0ACC2VNA5_9TREE</name>
<dbReference type="EMBL" id="JASBWR010000063">
    <property type="protein sequence ID" value="KAJ9100392.1"/>
    <property type="molecule type" value="Genomic_DNA"/>
</dbReference>
<evidence type="ECO:0000313" key="2">
    <source>
        <dbReference type="Proteomes" id="UP001241377"/>
    </source>
</evidence>
<keyword evidence="2" id="KW-1185">Reference proteome</keyword>
<dbReference type="Proteomes" id="UP001241377">
    <property type="component" value="Unassembled WGS sequence"/>
</dbReference>
<proteinExistence type="predicted"/>